<organism evidence="1">
    <name type="scientific">bioreactor metagenome</name>
    <dbReference type="NCBI Taxonomy" id="1076179"/>
    <lineage>
        <taxon>unclassified sequences</taxon>
        <taxon>metagenomes</taxon>
        <taxon>ecological metagenomes</taxon>
    </lineage>
</organism>
<keyword evidence="1" id="KW-0808">Transferase</keyword>
<reference evidence="1" key="1">
    <citation type="submission" date="2019-08" db="EMBL/GenBank/DDBJ databases">
        <authorList>
            <person name="Kucharzyk K."/>
            <person name="Murdoch R.W."/>
            <person name="Higgins S."/>
            <person name="Loffler F."/>
        </authorList>
    </citation>
    <scope>NUCLEOTIDE SEQUENCE</scope>
</reference>
<dbReference type="PANTHER" id="PTHR43300:SF4">
    <property type="entry name" value="ACYL-[ACYL-CARRIER-PROTEIN]--UDP-N-ACETYLGLUCOSAMINE O-ACYLTRANSFERASE"/>
    <property type="match status" value="1"/>
</dbReference>
<dbReference type="SUPFAM" id="SSF51161">
    <property type="entry name" value="Trimeric LpxA-like enzymes"/>
    <property type="match status" value="1"/>
</dbReference>
<dbReference type="AlphaFoldDB" id="A0A644TWZ1"/>
<proteinExistence type="predicted"/>
<name>A0A644TWZ1_9ZZZZ</name>
<dbReference type="InterPro" id="IPR050179">
    <property type="entry name" value="Trans_hexapeptide_repeat"/>
</dbReference>
<comment type="caution">
    <text evidence="1">The sequence shown here is derived from an EMBL/GenBank/DDBJ whole genome shotgun (WGS) entry which is preliminary data.</text>
</comment>
<dbReference type="EC" id="2.3.1.201" evidence="1"/>
<dbReference type="Gene3D" id="2.160.10.10">
    <property type="entry name" value="Hexapeptide repeat proteins"/>
    <property type="match status" value="1"/>
</dbReference>
<evidence type="ECO:0000313" key="1">
    <source>
        <dbReference type="EMBL" id="MPL70712.1"/>
    </source>
</evidence>
<dbReference type="InterPro" id="IPR011004">
    <property type="entry name" value="Trimer_LpxA-like_sf"/>
</dbReference>
<dbReference type="GO" id="GO:0016746">
    <property type="term" value="F:acyltransferase activity"/>
    <property type="evidence" value="ECO:0007669"/>
    <property type="project" value="UniProtKB-KW"/>
</dbReference>
<protein>
    <submittedName>
        <fullName evidence="1">UDP-2-acetamido-3-amino-2, 3-dideoxy-D-glucuronate N-acetyltransferase</fullName>
        <ecNumber evidence="1">2.3.1.201</ecNumber>
    </submittedName>
</protein>
<dbReference type="InterPro" id="IPR001451">
    <property type="entry name" value="Hexapep"/>
</dbReference>
<keyword evidence="1" id="KW-0012">Acyltransferase</keyword>
<dbReference type="Pfam" id="PF00132">
    <property type="entry name" value="Hexapep"/>
    <property type="match status" value="2"/>
</dbReference>
<dbReference type="EMBL" id="VSSQ01000054">
    <property type="protein sequence ID" value="MPL70712.1"/>
    <property type="molecule type" value="Genomic_DNA"/>
</dbReference>
<dbReference type="PANTHER" id="PTHR43300">
    <property type="entry name" value="ACETYLTRANSFERASE"/>
    <property type="match status" value="1"/>
</dbReference>
<accession>A0A644TWZ1</accession>
<gene>
    <name evidence="1" type="primary">wbpD_1</name>
    <name evidence="1" type="ORF">SDC9_16473</name>
</gene>
<sequence>MRQDTGILEEKVKPMRNDEIVEIPAFGGGTWKRHASSYVDEGAVVGSGTKIWHFSHIMAGAKIGANCSLGQNVNVGGGATIGNGVKIQNNVSIYDDVILEDEVFCGPSCVFTNVINPRAFIERKHEYRATIIRRGATIGANATVVCGVSLGEYCFIGAGSVVTKDVPAHALVYGCPARQRGWVCRCGNALDEHLLCKACGSRYRKTEKGLSPTEEDRII</sequence>
<dbReference type="CDD" id="cd03358">
    <property type="entry name" value="LbH_WxcM_N_like"/>
    <property type="match status" value="1"/>
</dbReference>